<feature type="domain" description="Core" evidence="1">
    <location>
        <begin position="4"/>
        <end position="103"/>
    </location>
</feature>
<dbReference type="InterPro" id="IPR017870">
    <property type="entry name" value="FeS_cluster_insertion_CS"/>
</dbReference>
<dbReference type="Gene3D" id="2.60.300.12">
    <property type="entry name" value="HesB-like domain"/>
    <property type="match status" value="1"/>
</dbReference>
<dbReference type="SUPFAM" id="SSF89360">
    <property type="entry name" value="HesB-like domain"/>
    <property type="match status" value="1"/>
</dbReference>
<dbReference type="PANTHER" id="PTHR43011:SF1">
    <property type="entry name" value="IRON-SULFUR CLUSTER ASSEMBLY 2 HOMOLOG, MITOCHONDRIAL"/>
    <property type="match status" value="1"/>
</dbReference>
<evidence type="ECO:0000259" key="1">
    <source>
        <dbReference type="Pfam" id="PF01521"/>
    </source>
</evidence>
<name>A0A1F6XVK3_9BACT</name>
<dbReference type="InterPro" id="IPR035903">
    <property type="entry name" value="HesB-like_dom_sf"/>
</dbReference>
<dbReference type="Pfam" id="PF01521">
    <property type="entry name" value="Fe-S_biosyn"/>
    <property type="match status" value="1"/>
</dbReference>
<protein>
    <recommendedName>
        <fullName evidence="1">Core domain-containing protein</fullName>
    </recommendedName>
</protein>
<dbReference type="InterPro" id="IPR000361">
    <property type="entry name" value="ATAP_core_dom"/>
</dbReference>
<dbReference type="PANTHER" id="PTHR43011">
    <property type="entry name" value="IRON-SULFUR CLUSTER ASSEMBLY 2 HOMOLOG, MITOCHONDRIAL"/>
    <property type="match status" value="1"/>
</dbReference>
<dbReference type="PROSITE" id="PS01152">
    <property type="entry name" value="HESB"/>
    <property type="match status" value="1"/>
</dbReference>
<evidence type="ECO:0000313" key="3">
    <source>
        <dbReference type="Proteomes" id="UP000176479"/>
    </source>
</evidence>
<dbReference type="NCBIfam" id="TIGR00049">
    <property type="entry name" value="iron-sulfur cluster assembly accessory protein"/>
    <property type="match status" value="1"/>
</dbReference>
<dbReference type="GO" id="GO:0005506">
    <property type="term" value="F:iron ion binding"/>
    <property type="evidence" value="ECO:0007669"/>
    <property type="project" value="TreeGrafter"/>
</dbReference>
<gene>
    <name evidence="2" type="ORF">A3H53_03260</name>
</gene>
<reference evidence="2 3" key="1">
    <citation type="journal article" date="2016" name="Nat. Commun.">
        <title>Thousands of microbial genomes shed light on interconnected biogeochemical processes in an aquifer system.</title>
        <authorList>
            <person name="Anantharaman K."/>
            <person name="Brown C.T."/>
            <person name="Hug L.A."/>
            <person name="Sharon I."/>
            <person name="Castelle C.J."/>
            <person name="Probst A.J."/>
            <person name="Thomas B.C."/>
            <person name="Singh A."/>
            <person name="Wilkins M.J."/>
            <person name="Karaoz U."/>
            <person name="Brodie E.L."/>
            <person name="Williams K.H."/>
            <person name="Hubbard S.S."/>
            <person name="Banfield J.F."/>
        </authorList>
    </citation>
    <scope>NUCLEOTIDE SEQUENCE [LARGE SCALE GENOMIC DNA]</scope>
</reference>
<proteinExistence type="predicted"/>
<dbReference type="InterPro" id="IPR016092">
    <property type="entry name" value="ATAP"/>
</dbReference>
<comment type="caution">
    <text evidence="2">The sequence shown here is derived from an EMBL/GenBank/DDBJ whole genome shotgun (WGS) entry which is preliminary data.</text>
</comment>
<dbReference type="AlphaFoldDB" id="A0A1F6XVK3"/>
<dbReference type="GO" id="GO:0016226">
    <property type="term" value="P:iron-sulfur cluster assembly"/>
    <property type="evidence" value="ECO:0007669"/>
    <property type="project" value="InterPro"/>
</dbReference>
<dbReference type="GO" id="GO:0051537">
    <property type="term" value="F:2 iron, 2 sulfur cluster binding"/>
    <property type="evidence" value="ECO:0007669"/>
    <property type="project" value="TreeGrafter"/>
</dbReference>
<dbReference type="GO" id="GO:0051539">
    <property type="term" value="F:4 iron, 4 sulfur cluster binding"/>
    <property type="evidence" value="ECO:0007669"/>
    <property type="project" value="TreeGrafter"/>
</dbReference>
<evidence type="ECO:0000313" key="2">
    <source>
        <dbReference type="EMBL" id="OGI98156.1"/>
    </source>
</evidence>
<organism evidence="2 3">
    <name type="scientific">Candidatus Nomurabacteria bacterium RIFCSPLOWO2_02_FULL_40_10</name>
    <dbReference type="NCBI Taxonomy" id="1801786"/>
    <lineage>
        <taxon>Bacteria</taxon>
        <taxon>Candidatus Nomuraibacteriota</taxon>
    </lineage>
</organism>
<dbReference type="Proteomes" id="UP000176479">
    <property type="component" value="Unassembled WGS sequence"/>
</dbReference>
<accession>A0A1F6XVK3</accession>
<dbReference type="EMBL" id="MFVK01000040">
    <property type="protein sequence ID" value="OGI98156.1"/>
    <property type="molecule type" value="Genomic_DNA"/>
</dbReference>
<sequence>MRMITVTPKAAEKVKGLLSQDGSIFLRMFVKGGGCSGFEYGMSIEETKNDTDNEFESEGIKIIVDPISIRYLDGSEVYWDEKSMLGGQFGIKNPNAKGTCGCGQSFEPR</sequence>